<comment type="subcellular location">
    <subcellularLocation>
        <location evidence="1">Cell envelope</location>
    </subcellularLocation>
    <subcellularLocation>
        <location evidence="10">Cell membrane</location>
        <topology evidence="10">Lipid-anchor</topology>
        <topology evidence="10">GPI-anchor</topology>
    </subcellularLocation>
    <subcellularLocation>
        <location evidence="2">Membrane</location>
        <topology evidence="2">Lipid-anchor</topology>
        <topology evidence="2">GPI-anchor</topology>
    </subcellularLocation>
</comment>
<accession>A0A8H2XDF3</accession>
<dbReference type="GO" id="GO:0071970">
    <property type="term" value="P:fungal-type cell wall (1-&gt;3)-beta-D-glucan biosynthetic process"/>
    <property type="evidence" value="ECO:0007669"/>
    <property type="project" value="TreeGrafter"/>
</dbReference>
<name>A0A8H2XDF3_9AGAM</name>
<dbReference type="EMBL" id="CAJMWZ010000699">
    <property type="protein sequence ID" value="CAE6424031.1"/>
    <property type="molecule type" value="Genomic_DNA"/>
</dbReference>
<sequence>MLGRLFALAACALPLVSALPKIHAKGKYLYDESGNRFYIKGVAYQEAGELGPETEANAANGGYPEPTTYIDPLALPTSCARDLPYLKQLGVNAVRVYSVNSQLNHDECMAALDGAGIYTIIDLSLPLNGSINRAAPSWTTNLQSLYTDTIDAFAKYNNVLSFNVANEVINLANNTHTAPFIKAAARDIKAYLKSKGSSALVGYSTVDASAIRDNVVQYLTCDKEETSVDTQIVGLNTYRWCGADDISSSGYNQITELFQNVPVPSYLSEFGCQKELPRLFTEVAALYSDAMTSVWSGGVAFSYFKAQIPDFELVTLSGANNETVTTNADFTRLQNAYASATPSNSPSESSATQLPYSSCPATSDTWLASANLPPTPQQSVCDCLTTSSFSCTATRQAAQSPLILGSLLDYGCSLIGQAGASCDPIAENGATGTYGKYGFCDPVTKLNYVLTTYYQSQSRNAQACSFNNNATINTGAPSSDADIEKNAEKCLAGFVPTSTPSSPAAGSTGGSGSSGGSNGAAAINVQWGAVFVGLAGILGGAALVL</sequence>
<keyword evidence="10" id="KW-0808">Transferase</keyword>
<evidence type="ECO:0000256" key="1">
    <source>
        <dbReference type="ARBA" id="ARBA00004196"/>
    </source>
</evidence>
<evidence type="ECO:0000259" key="11">
    <source>
        <dbReference type="SMART" id="SM00768"/>
    </source>
</evidence>
<gene>
    <name evidence="12" type="ORF">RDB_LOCUS12532</name>
</gene>
<feature type="domain" description="X8" evidence="11">
    <location>
        <begin position="389"/>
        <end position="492"/>
    </location>
</feature>
<dbReference type="Pfam" id="PF07983">
    <property type="entry name" value="X8"/>
    <property type="match status" value="1"/>
</dbReference>
<dbReference type="SUPFAM" id="SSF51445">
    <property type="entry name" value="(Trans)glycosidases"/>
    <property type="match status" value="1"/>
</dbReference>
<reference evidence="12" key="1">
    <citation type="submission" date="2021-01" db="EMBL/GenBank/DDBJ databases">
        <authorList>
            <person name="Kaushik A."/>
        </authorList>
    </citation>
    <scope>NUCLEOTIDE SEQUENCE</scope>
    <source>
        <strain evidence="12">Type strain: AG8-Rh-89/</strain>
    </source>
</reference>
<dbReference type="Gene3D" id="3.20.20.80">
    <property type="entry name" value="Glycosidases"/>
    <property type="match status" value="1"/>
</dbReference>
<evidence type="ECO:0000313" key="13">
    <source>
        <dbReference type="Proteomes" id="UP000663850"/>
    </source>
</evidence>
<dbReference type="EC" id="2.4.1.-" evidence="10"/>
<evidence type="ECO:0000256" key="6">
    <source>
        <dbReference type="ARBA" id="ARBA00023136"/>
    </source>
</evidence>
<organism evidence="12 13">
    <name type="scientific">Rhizoctonia solani</name>
    <dbReference type="NCBI Taxonomy" id="456999"/>
    <lineage>
        <taxon>Eukaryota</taxon>
        <taxon>Fungi</taxon>
        <taxon>Dikarya</taxon>
        <taxon>Basidiomycota</taxon>
        <taxon>Agaricomycotina</taxon>
        <taxon>Agaricomycetes</taxon>
        <taxon>Cantharellales</taxon>
        <taxon>Ceratobasidiaceae</taxon>
        <taxon>Rhizoctonia</taxon>
    </lineage>
</organism>
<keyword evidence="8" id="KW-0325">Glycoprotein</keyword>
<dbReference type="GO" id="GO:0005886">
    <property type="term" value="C:plasma membrane"/>
    <property type="evidence" value="ECO:0007669"/>
    <property type="project" value="UniProtKB-SubCell"/>
</dbReference>
<dbReference type="PANTHER" id="PTHR31468:SF2">
    <property type="entry name" value="1,3-BETA-GLUCANOSYLTRANSFERASE GAS1"/>
    <property type="match status" value="1"/>
</dbReference>
<keyword evidence="7" id="KW-1015">Disulfide bond</keyword>
<dbReference type="GO" id="GO:0031505">
    <property type="term" value="P:fungal-type cell wall organization"/>
    <property type="evidence" value="ECO:0007669"/>
    <property type="project" value="TreeGrafter"/>
</dbReference>
<comment type="similarity">
    <text evidence="3 10">Belongs to the glycosyl hydrolase 72 family.</text>
</comment>
<evidence type="ECO:0000256" key="5">
    <source>
        <dbReference type="ARBA" id="ARBA00022729"/>
    </source>
</evidence>
<dbReference type="SMART" id="SM00768">
    <property type="entry name" value="X8"/>
    <property type="match status" value="1"/>
</dbReference>
<dbReference type="Gene3D" id="1.20.58.1040">
    <property type="match status" value="1"/>
</dbReference>
<dbReference type="AlphaFoldDB" id="A0A8H2XDF3"/>
<evidence type="ECO:0000256" key="3">
    <source>
        <dbReference type="ARBA" id="ARBA00007528"/>
    </source>
</evidence>
<dbReference type="GO" id="GO:0098552">
    <property type="term" value="C:side of membrane"/>
    <property type="evidence" value="ECO:0007669"/>
    <property type="project" value="UniProtKB-KW"/>
</dbReference>
<dbReference type="InterPro" id="IPR017853">
    <property type="entry name" value="GH"/>
</dbReference>
<dbReference type="GO" id="GO:0042124">
    <property type="term" value="F:1,3-beta-glucanosyltransferase activity"/>
    <property type="evidence" value="ECO:0007669"/>
    <property type="project" value="TreeGrafter"/>
</dbReference>
<evidence type="ECO:0000256" key="8">
    <source>
        <dbReference type="ARBA" id="ARBA00023180"/>
    </source>
</evidence>
<keyword evidence="6 10" id="KW-0472">Membrane</keyword>
<evidence type="ECO:0000256" key="10">
    <source>
        <dbReference type="RuleBase" id="RU361209"/>
    </source>
</evidence>
<protein>
    <recommendedName>
        <fullName evidence="10">1,3-beta-glucanosyltransferase</fullName>
        <ecNumber evidence="10">2.4.1.-</ecNumber>
    </recommendedName>
</protein>
<proteinExistence type="inferred from homology"/>
<evidence type="ECO:0000256" key="9">
    <source>
        <dbReference type="ARBA" id="ARBA00023288"/>
    </source>
</evidence>
<dbReference type="Proteomes" id="UP000663850">
    <property type="component" value="Unassembled WGS sequence"/>
</dbReference>
<dbReference type="PANTHER" id="PTHR31468">
    <property type="entry name" value="1,3-BETA-GLUCANOSYLTRANSFERASE GAS1"/>
    <property type="match status" value="1"/>
</dbReference>
<evidence type="ECO:0000256" key="4">
    <source>
        <dbReference type="ARBA" id="ARBA00022622"/>
    </source>
</evidence>
<dbReference type="InterPro" id="IPR012946">
    <property type="entry name" value="X8"/>
</dbReference>
<comment type="caution">
    <text evidence="12">The sequence shown here is derived from an EMBL/GenBank/DDBJ whole genome shotgun (WGS) entry which is preliminary data.</text>
</comment>
<feature type="chain" id="PRO_5034724718" description="1,3-beta-glucanosyltransferase" evidence="10">
    <location>
        <begin position="19"/>
        <end position="545"/>
    </location>
</feature>
<dbReference type="Pfam" id="PF03198">
    <property type="entry name" value="Glyco_hydro_72"/>
    <property type="match status" value="1"/>
</dbReference>
<keyword evidence="5 10" id="KW-0732">Signal</keyword>
<dbReference type="InterPro" id="IPR004886">
    <property type="entry name" value="Glucanosyltransferase"/>
</dbReference>
<keyword evidence="9 10" id="KW-0449">Lipoprotein</keyword>
<evidence type="ECO:0000256" key="7">
    <source>
        <dbReference type="ARBA" id="ARBA00023157"/>
    </source>
</evidence>
<evidence type="ECO:0000256" key="2">
    <source>
        <dbReference type="ARBA" id="ARBA00004589"/>
    </source>
</evidence>
<comment type="function">
    <text evidence="10">Splits internally a 1,3-beta-glucan molecule and transfers the newly generated reducing end (the donor) to the non-reducing end of another 1,3-beta-glucan molecule (the acceptor) forming a 1,3-beta linkage, resulting in the elongation of 1,3-beta-glucan chains in the cell wall.</text>
</comment>
<evidence type="ECO:0000313" key="12">
    <source>
        <dbReference type="EMBL" id="CAE6424031.1"/>
    </source>
</evidence>
<feature type="signal peptide" evidence="10">
    <location>
        <begin position="1"/>
        <end position="18"/>
    </location>
</feature>
<keyword evidence="4 10" id="KW-0336">GPI-anchor</keyword>